<keyword evidence="3" id="KW-0143">Chaperone</keyword>
<dbReference type="OrthoDB" id="20282at2759"/>
<dbReference type="AlphaFoldDB" id="A0A9N8Z915"/>
<evidence type="ECO:0000313" key="5">
    <source>
        <dbReference type="Proteomes" id="UP000789831"/>
    </source>
</evidence>
<keyword evidence="5" id="KW-1185">Reference proteome</keyword>
<dbReference type="PANTHER" id="PTHR21162:SF0">
    <property type="entry name" value="P53 AND DNA DAMAGE-REGULATED PROTEIN 1"/>
    <property type="match status" value="1"/>
</dbReference>
<protein>
    <submittedName>
        <fullName evidence="4">233_t:CDS:1</fullName>
    </submittedName>
</protein>
<proteinExistence type="predicted"/>
<accession>A0A9N8Z915</accession>
<comment type="subcellular location">
    <subcellularLocation>
        <location evidence="1">Cytoplasm</location>
    </subcellularLocation>
</comment>
<dbReference type="SUPFAM" id="SSF46579">
    <property type="entry name" value="Prefoldin"/>
    <property type="match status" value="1"/>
</dbReference>
<evidence type="ECO:0000256" key="3">
    <source>
        <dbReference type="ARBA" id="ARBA00023186"/>
    </source>
</evidence>
<evidence type="ECO:0000256" key="2">
    <source>
        <dbReference type="ARBA" id="ARBA00022490"/>
    </source>
</evidence>
<evidence type="ECO:0000256" key="1">
    <source>
        <dbReference type="ARBA" id="ARBA00004496"/>
    </source>
</evidence>
<organism evidence="4 5">
    <name type="scientific">Ambispora gerdemannii</name>
    <dbReference type="NCBI Taxonomy" id="144530"/>
    <lineage>
        <taxon>Eukaryota</taxon>
        <taxon>Fungi</taxon>
        <taxon>Fungi incertae sedis</taxon>
        <taxon>Mucoromycota</taxon>
        <taxon>Glomeromycotina</taxon>
        <taxon>Glomeromycetes</taxon>
        <taxon>Archaeosporales</taxon>
        <taxon>Ambisporaceae</taxon>
        <taxon>Ambispora</taxon>
    </lineage>
</organism>
<dbReference type="CDD" id="cd22860">
    <property type="entry name" value="PDRG1"/>
    <property type="match status" value="1"/>
</dbReference>
<dbReference type="Proteomes" id="UP000789831">
    <property type="component" value="Unassembled WGS sequence"/>
</dbReference>
<sequence length="131" mass="15408">MDLLPILEERERIVEDILTNQQLVVDYDRKRNTNREALNKFKKELKNEKKLWVNLGDFFIKMEAPNVKTLIEKDQKNLDNEIEVVRNSIKGKTAQLEKLETGEMEKMKGFNLQGITARELYNITGNIIEDQ</sequence>
<dbReference type="InterPro" id="IPR030482">
    <property type="entry name" value="PDRG1"/>
</dbReference>
<dbReference type="PANTHER" id="PTHR21162">
    <property type="entry name" value="P53 AND DNA DAMAGE-REGULATED PROTEIN"/>
    <property type="match status" value="1"/>
</dbReference>
<dbReference type="GO" id="GO:0005737">
    <property type="term" value="C:cytoplasm"/>
    <property type="evidence" value="ECO:0007669"/>
    <property type="project" value="UniProtKB-SubCell"/>
</dbReference>
<dbReference type="EMBL" id="CAJVPL010000310">
    <property type="protein sequence ID" value="CAG8481673.1"/>
    <property type="molecule type" value="Genomic_DNA"/>
</dbReference>
<keyword evidence="2" id="KW-0963">Cytoplasm</keyword>
<name>A0A9N8Z915_9GLOM</name>
<comment type="caution">
    <text evidence="4">The sequence shown here is derived from an EMBL/GenBank/DDBJ whole genome shotgun (WGS) entry which is preliminary data.</text>
</comment>
<gene>
    <name evidence="4" type="ORF">AGERDE_LOCUS3266</name>
</gene>
<reference evidence="4" key="1">
    <citation type="submission" date="2021-06" db="EMBL/GenBank/DDBJ databases">
        <authorList>
            <person name="Kallberg Y."/>
            <person name="Tangrot J."/>
            <person name="Rosling A."/>
        </authorList>
    </citation>
    <scope>NUCLEOTIDE SEQUENCE</scope>
    <source>
        <strain evidence="4">MT106</strain>
    </source>
</reference>
<evidence type="ECO:0000313" key="4">
    <source>
        <dbReference type="EMBL" id="CAG8481673.1"/>
    </source>
</evidence>